<organism evidence="1">
    <name type="scientific">virus sp. ctQ5V6</name>
    <dbReference type="NCBI Taxonomy" id="2825815"/>
    <lineage>
        <taxon>Viruses</taxon>
    </lineage>
</organism>
<evidence type="ECO:0000313" key="1">
    <source>
        <dbReference type="EMBL" id="DAE33398.1"/>
    </source>
</evidence>
<proteinExistence type="predicted"/>
<name>A0A8S5RQ31_9VIRU</name>
<reference evidence="1" key="1">
    <citation type="journal article" date="2021" name="Proc. Natl. Acad. Sci. U.S.A.">
        <title>A Catalog of Tens of Thousands of Viruses from Human Metagenomes Reveals Hidden Associations with Chronic Diseases.</title>
        <authorList>
            <person name="Tisza M.J."/>
            <person name="Buck C.B."/>
        </authorList>
    </citation>
    <scope>NUCLEOTIDE SEQUENCE</scope>
    <source>
        <strain evidence="1">CtQ5V6</strain>
    </source>
</reference>
<protein>
    <submittedName>
        <fullName evidence="1">Uncharacterized protein</fullName>
    </submittedName>
</protein>
<sequence>MKKTRSKIIIKTRKGGYTKIYANGKWQKKVCVIDYRAECSNKDGIKVACEFDKLKTDKNGSAIYDEGKKDFEKEHVVARI</sequence>
<accession>A0A8S5RQ31</accession>
<dbReference type="EMBL" id="BK059134">
    <property type="protein sequence ID" value="DAE33398.1"/>
    <property type="molecule type" value="Genomic_DNA"/>
</dbReference>